<evidence type="ECO:0000313" key="4">
    <source>
        <dbReference type="Proteomes" id="UP000030747"/>
    </source>
</evidence>
<feature type="region of interest" description="Disordered" evidence="2">
    <location>
        <begin position="1"/>
        <end position="42"/>
    </location>
</feature>
<keyword evidence="4" id="KW-1185">Reference proteome</keyword>
<dbReference type="Proteomes" id="UP000030747">
    <property type="component" value="Unassembled WGS sequence"/>
</dbReference>
<dbReference type="AlphaFoldDB" id="U6L2P0"/>
<evidence type="ECO:0000256" key="2">
    <source>
        <dbReference type="SAM" id="MobiDB-lite"/>
    </source>
</evidence>
<evidence type="ECO:0000256" key="1">
    <source>
        <dbReference type="SAM" id="Coils"/>
    </source>
</evidence>
<organism evidence="3 4">
    <name type="scientific">Eimeria tenella</name>
    <name type="common">Coccidian parasite</name>
    <dbReference type="NCBI Taxonomy" id="5802"/>
    <lineage>
        <taxon>Eukaryota</taxon>
        <taxon>Sar</taxon>
        <taxon>Alveolata</taxon>
        <taxon>Apicomplexa</taxon>
        <taxon>Conoidasida</taxon>
        <taxon>Coccidia</taxon>
        <taxon>Eucoccidiorida</taxon>
        <taxon>Eimeriorina</taxon>
        <taxon>Eimeriidae</taxon>
        <taxon>Eimeria</taxon>
    </lineage>
</organism>
<dbReference type="EMBL" id="HG675742">
    <property type="protein sequence ID" value="CDJ42889.1"/>
    <property type="molecule type" value="Genomic_DNA"/>
</dbReference>
<name>U6L2P0_EIMTE</name>
<reference evidence="3" key="1">
    <citation type="submission" date="2013-10" db="EMBL/GenBank/DDBJ databases">
        <title>Genomic analysis of the causative agents of coccidiosis in chickens.</title>
        <authorList>
            <person name="Reid A.J."/>
            <person name="Blake D."/>
            <person name="Billington K."/>
            <person name="Browne H."/>
            <person name="Dunn M."/>
            <person name="Hung S."/>
            <person name="Kawahara F."/>
            <person name="Miranda-Saavedra D."/>
            <person name="Mourier T."/>
            <person name="Nagra H."/>
            <person name="Otto T.D."/>
            <person name="Rawlings N."/>
            <person name="Sanchez A."/>
            <person name="Sanders M."/>
            <person name="Subramaniam C."/>
            <person name="Tay Y."/>
            <person name="Dear P."/>
            <person name="Doerig C."/>
            <person name="Gruber A."/>
            <person name="Parkinson J."/>
            <person name="Shirley M."/>
            <person name="Wan K.L."/>
            <person name="Berriman M."/>
            <person name="Tomley F."/>
            <person name="Pain A."/>
        </authorList>
    </citation>
    <scope>NUCLEOTIDE SEQUENCE [LARGE SCALE GENOMIC DNA]</scope>
    <source>
        <strain evidence="3">Houghton</strain>
    </source>
</reference>
<feature type="coiled-coil region" evidence="1">
    <location>
        <begin position="177"/>
        <end position="231"/>
    </location>
</feature>
<dbReference type="OrthoDB" id="347258at2759"/>
<protein>
    <submittedName>
        <fullName evidence="3">Uncharacterized protein</fullName>
    </submittedName>
</protein>
<sequence>MLPSCCVAPSGAAAAAAPTSSDTSSSSSTSTSSSSSSSSSIPPLQHALVGWSTLWQFPPPRSVPRSLALAVTRELAAVLALLQSAAAAPAAAAAAASPAAAAAAAALPRLLQLAEGGPFKKEIEDFLAALQIRIQASFDKAVGELSLEALHATAAAAAAAAAAEEKGPQIGAKLPSMAQLEERIKLQQELKTLKSQEEVSKQNVQQHKLLIERLKAELQCVDVALKQITEKEEALKQGMAVAGSASL</sequence>
<evidence type="ECO:0000313" key="3">
    <source>
        <dbReference type="EMBL" id="CDJ42889.1"/>
    </source>
</evidence>
<accession>U6L2P0</accession>
<gene>
    <name evidence="3" type="ORF">ETH_00017365</name>
</gene>
<proteinExistence type="predicted"/>
<reference evidence="3" key="2">
    <citation type="submission" date="2013-10" db="EMBL/GenBank/DDBJ databases">
        <authorList>
            <person name="Aslett M."/>
        </authorList>
    </citation>
    <scope>NUCLEOTIDE SEQUENCE [LARGE SCALE GENOMIC DNA]</scope>
    <source>
        <strain evidence="3">Houghton</strain>
    </source>
</reference>
<dbReference type="RefSeq" id="XP_013233639.1">
    <property type="nucleotide sequence ID" value="XM_013378185.1"/>
</dbReference>
<dbReference type="VEuPathDB" id="ToxoDB:ETH2_1372800"/>
<dbReference type="VEuPathDB" id="ToxoDB:ETH_00017365"/>
<feature type="compositionally biased region" description="Low complexity" evidence="2">
    <location>
        <begin position="8"/>
        <end position="40"/>
    </location>
</feature>
<keyword evidence="1" id="KW-0175">Coiled coil</keyword>
<dbReference type="OMA" id="CMETLHA"/>
<dbReference type="GeneID" id="25252612"/>